<protein>
    <submittedName>
        <fullName evidence="3">Uncharacterized protein</fullName>
    </submittedName>
</protein>
<keyword evidence="2" id="KW-0732">Signal</keyword>
<dbReference type="HOGENOM" id="CLU_123174_0_0_6"/>
<dbReference type="Proteomes" id="UP000013148">
    <property type="component" value="Unassembled WGS sequence"/>
</dbReference>
<sequence length="189" mass="21705">MKIINSIKFVLLLFGVGNLNLCFAQADLLDQQAQFNQLNSKNILENEKAWENEKIKQAENTKEEKAARKQQQEELDTIMDAKWMTVDFSEEIQSAYPCQAVGLLIQTQHIPIGEEVDAVVQWKDDDDKSRSGEYTVYGKVEPDHRVRIIFDQHIDPAKCGKEVESMFDFSEIDQEQAQPETRPATKSQL</sequence>
<feature type="chain" id="PRO_5004137677" evidence="2">
    <location>
        <begin position="27"/>
        <end position="189"/>
    </location>
</feature>
<accession>N8YAQ3</accession>
<dbReference type="AlphaFoldDB" id="N8YAQ3"/>
<evidence type="ECO:0000313" key="4">
    <source>
        <dbReference type="Proteomes" id="UP000013148"/>
    </source>
</evidence>
<keyword evidence="1" id="KW-0175">Coiled coil</keyword>
<proteinExistence type="predicted"/>
<evidence type="ECO:0000313" key="3">
    <source>
        <dbReference type="EMBL" id="ENV18369.1"/>
    </source>
</evidence>
<evidence type="ECO:0000256" key="2">
    <source>
        <dbReference type="SAM" id="SignalP"/>
    </source>
</evidence>
<dbReference type="EMBL" id="APPJ01000009">
    <property type="protein sequence ID" value="ENV18369.1"/>
    <property type="molecule type" value="Genomic_DNA"/>
</dbReference>
<dbReference type="RefSeq" id="WP_004819211.1">
    <property type="nucleotide sequence ID" value="NZ_KB849456.1"/>
</dbReference>
<name>N8YAQ3_ACIGI</name>
<keyword evidence="4" id="KW-1185">Reference proteome</keyword>
<reference evidence="3 4" key="1">
    <citation type="submission" date="2013-02" db="EMBL/GenBank/DDBJ databases">
        <title>The Genome Sequence of Acinetobacter guillouiae NIPH 991.</title>
        <authorList>
            <consortium name="The Broad Institute Genome Sequencing Platform"/>
            <consortium name="The Broad Institute Genome Sequencing Center for Infectious Disease"/>
            <person name="Cerqueira G."/>
            <person name="Feldgarden M."/>
            <person name="Courvalin P."/>
            <person name="Perichon B."/>
            <person name="Grillot-Courvalin C."/>
            <person name="Clermont D."/>
            <person name="Rocha E."/>
            <person name="Yoon E.-J."/>
            <person name="Nemec A."/>
            <person name="Walker B."/>
            <person name="Young S.K."/>
            <person name="Zeng Q."/>
            <person name="Gargeya S."/>
            <person name="Fitzgerald M."/>
            <person name="Haas B."/>
            <person name="Abouelleil A."/>
            <person name="Alvarado L."/>
            <person name="Arachchi H.M."/>
            <person name="Berlin A.M."/>
            <person name="Chapman S.B."/>
            <person name="Dewar J."/>
            <person name="Goldberg J."/>
            <person name="Griggs A."/>
            <person name="Gujja S."/>
            <person name="Hansen M."/>
            <person name="Howarth C."/>
            <person name="Imamovic A."/>
            <person name="Larimer J."/>
            <person name="McCowan C."/>
            <person name="Murphy C."/>
            <person name="Neiman D."/>
            <person name="Pearson M."/>
            <person name="Priest M."/>
            <person name="Roberts A."/>
            <person name="Saif S."/>
            <person name="Shea T."/>
            <person name="Sisk P."/>
            <person name="Sykes S."/>
            <person name="Wortman J."/>
            <person name="Nusbaum C."/>
            <person name="Birren B."/>
        </authorList>
    </citation>
    <scope>NUCLEOTIDE SEQUENCE [LARGE SCALE GENOMIC DNA]</scope>
    <source>
        <strain evidence="3 4">NIPH 991</strain>
    </source>
</reference>
<evidence type="ECO:0000256" key="1">
    <source>
        <dbReference type="SAM" id="Coils"/>
    </source>
</evidence>
<feature type="coiled-coil region" evidence="1">
    <location>
        <begin position="41"/>
        <end position="75"/>
    </location>
</feature>
<dbReference type="PATRIC" id="fig|1217656.3.peg.1656"/>
<feature type="signal peptide" evidence="2">
    <location>
        <begin position="1"/>
        <end position="26"/>
    </location>
</feature>
<organism evidence="3 4">
    <name type="scientific">Acinetobacter guillouiae NIPH 991</name>
    <dbReference type="NCBI Taxonomy" id="1217656"/>
    <lineage>
        <taxon>Bacteria</taxon>
        <taxon>Pseudomonadati</taxon>
        <taxon>Pseudomonadota</taxon>
        <taxon>Gammaproteobacteria</taxon>
        <taxon>Moraxellales</taxon>
        <taxon>Moraxellaceae</taxon>
        <taxon>Acinetobacter</taxon>
    </lineage>
</organism>
<comment type="caution">
    <text evidence="3">The sequence shown here is derived from an EMBL/GenBank/DDBJ whole genome shotgun (WGS) entry which is preliminary data.</text>
</comment>
<dbReference type="eggNOG" id="ENOG5031SSF">
    <property type="taxonomic scope" value="Bacteria"/>
</dbReference>
<gene>
    <name evidence="3" type="ORF">F964_01694</name>
</gene>